<keyword evidence="3" id="KW-1185">Reference proteome</keyword>
<evidence type="ECO:0000259" key="1">
    <source>
        <dbReference type="PROSITE" id="PS50879"/>
    </source>
</evidence>
<dbReference type="CDD" id="cd09276">
    <property type="entry name" value="Rnase_HI_RT_non_LTR"/>
    <property type="match status" value="1"/>
</dbReference>
<organism evidence="2 3">
    <name type="scientific">Trichonephila clavipes</name>
    <name type="common">Golden silk orbweaver</name>
    <name type="synonym">Nephila clavipes</name>
    <dbReference type="NCBI Taxonomy" id="2585209"/>
    <lineage>
        <taxon>Eukaryota</taxon>
        <taxon>Metazoa</taxon>
        <taxon>Ecdysozoa</taxon>
        <taxon>Arthropoda</taxon>
        <taxon>Chelicerata</taxon>
        <taxon>Arachnida</taxon>
        <taxon>Araneae</taxon>
        <taxon>Araneomorphae</taxon>
        <taxon>Entelegynae</taxon>
        <taxon>Araneoidea</taxon>
        <taxon>Nephilidae</taxon>
        <taxon>Trichonephila</taxon>
    </lineage>
</organism>
<dbReference type="InterPro" id="IPR036397">
    <property type="entry name" value="RNaseH_sf"/>
</dbReference>
<name>A0A8X6WIR0_TRICX</name>
<dbReference type="Gene3D" id="3.30.420.10">
    <property type="entry name" value="Ribonuclease H-like superfamily/Ribonuclease H"/>
    <property type="match status" value="1"/>
</dbReference>
<evidence type="ECO:0000313" key="2">
    <source>
        <dbReference type="EMBL" id="GFY34586.1"/>
    </source>
</evidence>
<dbReference type="GO" id="GO:0003676">
    <property type="term" value="F:nucleic acid binding"/>
    <property type="evidence" value="ECO:0007669"/>
    <property type="project" value="InterPro"/>
</dbReference>
<dbReference type="PROSITE" id="PS50879">
    <property type="entry name" value="RNASE_H_1"/>
    <property type="match status" value="1"/>
</dbReference>
<accession>A0A8X6WIR0</accession>
<dbReference type="Proteomes" id="UP000887159">
    <property type="component" value="Unassembled WGS sequence"/>
</dbReference>
<dbReference type="AlphaFoldDB" id="A0A8X6WIR0"/>
<sequence>MILNYRAESNGIVKIKKRNPDFSPVFKSELVAIDEGLSYILFSLEPTSIWILSDSRSAIQYLSNWSSVGDKTGVSILNKLKQVSSSSDVHFQWIPSHVDIWDNEEVNAVKKEGAIEDLATSNCLTYLELYSTRKHIDKVTNRPSLGRTVLL</sequence>
<dbReference type="InterPro" id="IPR012337">
    <property type="entry name" value="RNaseH-like_sf"/>
</dbReference>
<dbReference type="InterPro" id="IPR002156">
    <property type="entry name" value="RNaseH_domain"/>
</dbReference>
<proteinExistence type="predicted"/>
<dbReference type="SUPFAM" id="SSF53098">
    <property type="entry name" value="Ribonuclease H-like"/>
    <property type="match status" value="1"/>
</dbReference>
<gene>
    <name evidence="2" type="primary">AVEN_35578_1</name>
    <name evidence="2" type="ORF">TNCV_1372761</name>
</gene>
<dbReference type="GO" id="GO:0004523">
    <property type="term" value="F:RNA-DNA hybrid ribonuclease activity"/>
    <property type="evidence" value="ECO:0007669"/>
    <property type="project" value="InterPro"/>
</dbReference>
<dbReference type="EMBL" id="BMAU01021426">
    <property type="protein sequence ID" value="GFY34586.1"/>
    <property type="molecule type" value="Genomic_DNA"/>
</dbReference>
<protein>
    <submittedName>
        <fullName evidence="2">RNase H domain-containing protein</fullName>
    </submittedName>
</protein>
<reference evidence="2" key="1">
    <citation type="submission" date="2020-08" db="EMBL/GenBank/DDBJ databases">
        <title>Multicomponent nature underlies the extraordinary mechanical properties of spider dragline silk.</title>
        <authorList>
            <person name="Kono N."/>
            <person name="Nakamura H."/>
            <person name="Mori M."/>
            <person name="Yoshida Y."/>
            <person name="Ohtoshi R."/>
            <person name="Malay A.D."/>
            <person name="Moran D.A.P."/>
            <person name="Tomita M."/>
            <person name="Numata K."/>
            <person name="Arakawa K."/>
        </authorList>
    </citation>
    <scope>NUCLEOTIDE SEQUENCE</scope>
</reference>
<feature type="domain" description="RNase H type-1" evidence="1">
    <location>
        <begin position="1"/>
        <end position="115"/>
    </location>
</feature>
<dbReference type="Pfam" id="PF00075">
    <property type="entry name" value="RNase_H"/>
    <property type="match status" value="1"/>
</dbReference>
<evidence type="ECO:0000313" key="3">
    <source>
        <dbReference type="Proteomes" id="UP000887159"/>
    </source>
</evidence>
<comment type="caution">
    <text evidence="2">The sequence shown here is derived from an EMBL/GenBank/DDBJ whole genome shotgun (WGS) entry which is preliminary data.</text>
</comment>